<keyword evidence="6 7" id="KW-0472">Membrane</keyword>
<keyword evidence="5 7" id="KW-1133">Transmembrane helix</keyword>
<evidence type="ECO:0000256" key="1">
    <source>
        <dbReference type="ARBA" id="ARBA00004651"/>
    </source>
</evidence>
<evidence type="ECO:0000313" key="9">
    <source>
        <dbReference type="Proteomes" id="UP000698059"/>
    </source>
</evidence>
<sequence>MKNRSLAAIAVPLGVVGIVLLLVVPIPAGMLDVLIIVNILLSLVILLTSMFVTKPLDFSVFPSLLLVATLFRLGLNVASTRLVLGNGYAGEVISAFGHVVVNGNLVIGMVVFLILVVIQFLVITKGAERVAEVGARFTLDAMPGKQMAIDADLNAGLISETDARARRAEVSAEADFYGAMDGASKFVKGDAIAGVVITIINLVGGIIIGVAMHGMPIGESVDTYSILTIGDGLVTQVPALLMAVATGMIVTRSNSGEGDVGSQASSQLVQSRQAVAIAGVASFAMAFIEGMPKLPFIVLGIGLLVAAQQIKARQERVEVARAAAEQLEKGAAASSDGTENLIEQMRVHALEILLAPDLVDLVTGAHDDLLGRVRALRRKIAMDLGVVVPPVRTRDSIELVASTYAVRIAGVEAGRGQAPAGKVLALGDNLASLPGQATVDPVFGMEGKWVPVEMRHSAEMAGATVVDRVSVLVTHLSAIISANAARLLSREDVRVLTDEVKRTNPSAVDELTPTLLSLAEVQRVLQGLLEERVAINDLPRIYEALALAARRSTDAEHLVESARAALGPAIPARYTVDGTIRVLTIAPVLEQAMLAGRQPGGEHGTVIVVDPARLDAFRTSVADVVEAARGAGHDVVLVCAPSLRPAVRRLVATQVADVAVLSYTEVTSGNALIETVGVVNDAPAIAARG</sequence>
<evidence type="ECO:0000256" key="6">
    <source>
        <dbReference type="ARBA" id="ARBA00023136"/>
    </source>
</evidence>
<feature type="transmembrane region" description="Helical" evidence="7">
    <location>
        <begin position="7"/>
        <end position="27"/>
    </location>
</feature>
<feature type="transmembrane region" description="Helical" evidence="7">
    <location>
        <begin position="224"/>
        <end position="250"/>
    </location>
</feature>
<dbReference type="PANTHER" id="PTHR30161:SF1">
    <property type="entry name" value="FLAGELLAR BIOSYNTHESIS PROTEIN FLHA-RELATED"/>
    <property type="match status" value="1"/>
</dbReference>
<dbReference type="Pfam" id="PF00771">
    <property type="entry name" value="FHIPEP"/>
    <property type="match status" value="1"/>
</dbReference>
<keyword evidence="8" id="KW-0282">Flagellum</keyword>
<feature type="transmembrane region" description="Helical" evidence="7">
    <location>
        <begin position="33"/>
        <end position="52"/>
    </location>
</feature>
<dbReference type="Gene3D" id="3.40.30.60">
    <property type="entry name" value="FHIPEP family, domain 1"/>
    <property type="match status" value="1"/>
</dbReference>
<dbReference type="EMBL" id="JAFBBO010000001">
    <property type="protein sequence ID" value="MBM7478453.1"/>
    <property type="molecule type" value="Genomic_DNA"/>
</dbReference>
<dbReference type="InterPro" id="IPR042196">
    <property type="entry name" value="FHIPEP_4"/>
</dbReference>
<evidence type="ECO:0000256" key="5">
    <source>
        <dbReference type="ARBA" id="ARBA00022989"/>
    </source>
</evidence>
<evidence type="ECO:0000313" key="8">
    <source>
        <dbReference type="EMBL" id="MBM7478453.1"/>
    </source>
</evidence>
<keyword evidence="4 7" id="KW-0812">Transmembrane</keyword>
<feature type="transmembrane region" description="Helical" evidence="7">
    <location>
        <begin position="104"/>
        <end position="123"/>
    </location>
</feature>
<dbReference type="Gene3D" id="3.40.50.12790">
    <property type="entry name" value="FHIPEP family, domain 4"/>
    <property type="match status" value="1"/>
</dbReference>
<dbReference type="Gene3D" id="1.10.8.540">
    <property type="entry name" value="FHIPEP family, domain 3"/>
    <property type="match status" value="1"/>
</dbReference>
<feature type="transmembrane region" description="Helical" evidence="7">
    <location>
        <begin position="191"/>
        <end position="212"/>
    </location>
</feature>
<evidence type="ECO:0000256" key="4">
    <source>
        <dbReference type="ARBA" id="ARBA00022692"/>
    </source>
</evidence>
<dbReference type="InterPro" id="IPR042194">
    <property type="entry name" value="FHIPEP_1"/>
</dbReference>
<keyword evidence="8" id="KW-0966">Cell projection</keyword>
<dbReference type="Proteomes" id="UP000698059">
    <property type="component" value="Unassembled WGS sequence"/>
</dbReference>
<comment type="similarity">
    <text evidence="2">Belongs to the FHIPEP (flagella/HR/invasion proteins export pore) family.</text>
</comment>
<name>A0ABS2LDF6_9CELL</name>
<dbReference type="PRINTS" id="PR00949">
    <property type="entry name" value="TYPE3IMAPROT"/>
</dbReference>
<accession>A0ABS2LDF6</accession>
<comment type="subcellular location">
    <subcellularLocation>
        <location evidence="1">Cell membrane</location>
        <topology evidence="1">Multi-pass membrane protein</topology>
    </subcellularLocation>
</comment>
<dbReference type="RefSeq" id="WP_205306523.1">
    <property type="nucleotide sequence ID" value="NZ_BAAAVF010000016.1"/>
</dbReference>
<reference evidence="8 9" key="1">
    <citation type="submission" date="2021-01" db="EMBL/GenBank/DDBJ databases">
        <title>Sequencing the genomes of 1000 actinobacteria strains.</title>
        <authorList>
            <person name="Klenk H.-P."/>
        </authorList>
    </citation>
    <scope>NUCLEOTIDE SEQUENCE [LARGE SCALE GENOMIC DNA]</scope>
    <source>
        <strain evidence="8 9">DSM 46000</strain>
    </source>
</reference>
<organism evidence="8 9">
    <name type="scientific">Oerskovia jenensis</name>
    <dbReference type="NCBI Taxonomy" id="162169"/>
    <lineage>
        <taxon>Bacteria</taxon>
        <taxon>Bacillati</taxon>
        <taxon>Actinomycetota</taxon>
        <taxon>Actinomycetes</taxon>
        <taxon>Micrococcales</taxon>
        <taxon>Cellulomonadaceae</taxon>
        <taxon>Oerskovia</taxon>
    </lineage>
</organism>
<dbReference type="PROSITE" id="PS00994">
    <property type="entry name" value="FHIPEP"/>
    <property type="match status" value="1"/>
</dbReference>
<dbReference type="InterPro" id="IPR042193">
    <property type="entry name" value="FHIPEP_3"/>
</dbReference>
<keyword evidence="8" id="KW-0969">Cilium</keyword>
<protein>
    <submittedName>
        <fullName evidence="8">Flagellar biosynthesis protein FlhA</fullName>
    </submittedName>
</protein>
<dbReference type="InterPro" id="IPR025505">
    <property type="entry name" value="FHIPEP_CS"/>
</dbReference>
<gene>
    <name evidence="8" type="ORF">JOD49_001373</name>
</gene>
<keyword evidence="9" id="KW-1185">Reference proteome</keyword>
<feature type="transmembrane region" description="Helical" evidence="7">
    <location>
        <begin position="64"/>
        <end position="84"/>
    </location>
</feature>
<dbReference type="PANTHER" id="PTHR30161">
    <property type="entry name" value="FLAGELLAR EXPORT PROTEIN, MEMBRANE FLHA SUBUNIT-RELATED"/>
    <property type="match status" value="1"/>
</dbReference>
<feature type="transmembrane region" description="Helical" evidence="7">
    <location>
        <begin position="271"/>
        <end position="288"/>
    </location>
</feature>
<dbReference type="InterPro" id="IPR001712">
    <property type="entry name" value="T3SS_FHIPEP"/>
</dbReference>
<evidence type="ECO:0000256" key="3">
    <source>
        <dbReference type="ARBA" id="ARBA00022475"/>
    </source>
</evidence>
<dbReference type="PIRSF" id="PIRSF005419">
    <property type="entry name" value="FlhA"/>
    <property type="match status" value="1"/>
</dbReference>
<evidence type="ECO:0000256" key="7">
    <source>
        <dbReference type="SAM" id="Phobius"/>
    </source>
</evidence>
<keyword evidence="3" id="KW-1003">Cell membrane</keyword>
<evidence type="ECO:0000256" key="2">
    <source>
        <dbReference type="ARBA" id="ARBA00008835"/>
    </source>
</evidence>
<proteinExistence type="inferred from homology"/>
<comment type="caution">
    <text evidence="8">The sequence shown here is derived from an EMBL/GenBank/DDBJ whole genome shotgun (WGS) entry which is preliminary data.</text>
</comment>